<organism evidence="3 4">
    <name type="scientific">Herbaspirillum lusitanum</name>
    <dbReference type="NCBI Taxonomy" id="213312"/>
    <lineage>
        <taxon>Bacteria</taxon>
        <taxon>Pseudomonadati</taxon>
        <taxon>Pseudomonadota</taxon>
        <taxon>Betaproteobacteria</taxon>
        <taxon>Burkholderiales</taxon>
        <taxon>Oxalobacteraceae</taxon>
        <taxon>Herbaspirillum</taxon>
    </lineage>
</organism>
<evidence type="ECO:0000256" key="1">
    <source>
        <dbReference type="SAM" id="Phobius"/>
    </source>
</evidence>
<proteinExistence type="predicted"/>
<dbReference type="PANTHER" id="PTHR34220:SF9">
    <property type="entry name" value="SIGNAL TRANSDUCTION HISTIDINE KINASE INTERNAL REGION DOMAIN-CONTAINING PROTEIN"/>
    <property type="match status" value="1"/>
</dbReference>
<gene>
    <name evidence="3" type="ORF">PQR62_01780</name>
</gene>
<feature type="transmembrane region" description="Helical" evidence="1">
    <location>
        <begin position="125"/>
        <end position="144"/>
    </location>
</feature>
<dbReference type="InterPro" id="IPR010559">
    <property type="entry name" value="Sig_transdc_His_kin_internal"/>
</dbReference>
<dbReference type="Pfam" id="PF06580">
    <property type="entry name" value="His_kinase"/>
    <property type="match status" value="1"/>
</dbReference>
<dbReference type="RefSeq" id="WP_408154157.1">
    <property type="nucleotide sequence ID" value="NZ_JAQQFM010000001.1"/>
</dbReference>
<evidence type="ECO:0000259" key="2">
    <source>
        <dbReference type="Pfam" id="PF06580"/>
    </source>
</evidence>
<dbReference type="InterPro" id="IPR036890">
    <property type="entry name" value="HATPase_C_sf"/>
</dbReference>
<dbReference type="Proteomes" id="UP001629246">
    <property type="component" value="Unassembled WGS sequence"/>
</dbReference>
<dbReference type="EMBL" id="JAQQFM010000001">
    <property type="protein sequence ID" value="MFL9922977.1"/>
    <property type="molecule type" value="Genomic_DNA"/>
</dbReference>
<protein>
    <submittedName>
        <fullName evidence="3">Histidine kinase</fullName>
    </submittedName>
</protein>
<dbReference type="GO" id="GO:0016301">
    <property type="term" value="F:kinase activity"/>
    <property type="evidence" value="ECO:0007669"/>
    <property type="project" value="UniProtKB-KW"/>
</dbReference>
<feature type="transmembrane region" description="Helical" evidence="1">
    <location>
        <begin position="87"/>
        <end position="105"/>
    </location>
</feature>
<dbReference type="InterPro" id="IPR050640">
    <property type="entry name" value="Bact_2-comp_sensor_kinase"/>
</dbReference>
<dbReference type="Gene3D" id="3.30.565.10">
    <property type="entry name" value="Histidine kinase-like ATPase, C-terminal domain"/>
    <property type="match status" value="1"/>
</dbReference>
<keyword evidence="1" id="KW-0812">Transmembrane</keyword>
<keyword evidence="3" id="KW-0418">Kinase</keyword>
<keyword evidence="4" id="KW-1185">Reference proteome</keyword>
<dbReference type="SUPFAM" id="SSF55874">
    <property type="entry name" value="ATPase domain of HSP90 chaperone/DNA topoisomerase II/histidine kinase"/>
    <property type="match status" value="1"/>
</dbReference>
<comment type="caution">
    <text evidence="3">The sequence shown here is derived from an EMBL/GenBank/DDBJ whole genome shotgun (WGS) entry which is preliminary data.</text>
</comment>
<reference evidence="3 4" key="1">
    <citation type="journal article" date="2024" name="Chem. Sci.">
        <title>Discovery of megapolipeptins by genome mining of a Burkholderiales bacteria collection.</title>
        <authorList>
            <person name="Paulo B.S."/>
            <person name="Recchia M.J.J."/>
            <person name="Lee S."/>
            <person name="Fergusson C.H."/>
            <person name="Romanowski S.B."/>
            <person name="Hernandez A."/>
            <person name="Krull N."/>
            <person name="Liu D.Y."/>
            <person name="Cavanagh H."/>
            <person name="Bos A."/>
            <person name="Gray C.A."/>
            <person name="Murphy B.T."/>
            <person name="Linington R.G."/>
            <person name="Eustaquio A.S."/>
        </authorList>
    </citation>
    <scope>NUCLEOTIDE SEQUENCE [LARGE SCALE GENOMIC DNA]</scope>
    <source>
        <strain evidence="3 4">RL21-008-BIB-A</strain>
    </source>
</reference>
<keyword evidence="1" id="KW-0472">Membrane</keyword>
<dbReference type="PANTHER" id="PTHR34220">
    <property type="entry name" value="SENSOR HISTIDINE KINASE YPDA"/>
    <property type="match status" value="1"/>
</dbReference>
<name>A0ABW9A4P1_9BURK</name>
<keyword evidence="1" id="KW-1133">Transmembrane helix</keyword>
<evidence type="ECO:0000313" key="4">
    <source>
        <dbReference type="Proteomes" id="UP001629246"/>
    </source>
</evidence>
<feature type="domain" description="Signal transduction histidine kinase internal region" evidence="2">
    <location>
        <begin position="166"/>
        <end position="244"/>
    </location>
</feature>
<sequence>MSTPASPPASPSSSRIYLLARELLRALLPTLVINVLCAAVVTYLMHIGTGFKQNLLIAMCIGLSAMLLIQGARTLFWGNGEPHKGGFIAMLLVLAPLSFVIGNLVAEVILGTPIEALTLGQSNNIIGIIVLTLLACVGGTLFFWNREKIAALQAHASIIEKQAALAQLQMLQAQVEPHMLFNTLATLQTLIASEPLRATQMLDQLIHYMRATLTTSRSENTTLQKEFDLIQAYLGLMSLRMGLRLSYRLQLPEQLGSLKLAPMLLQPLVENSIRHGLEPKVEGGNCTVRASLHQGMLILSVFDTGQGLNAGISYNQPPGILAEGPTLEGETMHFGLQNIRDRLHALYGPLAELILTHNVPAGTMAQITIPLSALPPSPYTRA</sequence>
<feature type="transmembrane region" description="Helical" evidence="1">
    <location>
        <begin position="56"/>
        <end position="75"/>
    </location>
</feature>
<keyword evidence="3" id="KW-0808">Transferase</keyword>
<evidence type="ECO:0000313" key="3">
    <source>
        <dbReference type="EMBL" id="MFL9922977.1"/>
    </source>
</evidence>
<accession>A0ABW9A4P1</accession>
<feature type="transmembrane region" description="Helical" evidence="1">
    <location>
        <begin position="23"/>
        <end position="44"/>
    </location>
</feature>